<dbReference type="CDD" id="cd07109">
    <property type="entry name" value="ALDH_AAS00426"/>
    <property type="match status" value="1"/>
</dbReference>
<dbReference type="InterPro" id="IPR016161">
    <property type="entry name" value="Ald_DH/histidinol_DH"/>
</dbReference>
<dbReference type="PROSITE" id="PS00687">
    <property type="entry name" value="ALDEHYDE_DEHYDR_GLU"/>
    <property type="match status" value="1"/>
</dbReference>
<protein>
    <submittedName>
        <fullName evidence="6">Aldehyde dehydrogenase (NAD+)</fullName>
    </submittedName>
</protein>
<accession>A0A1I3E2L0</accession>
<evidence type="ECO:0000313" key="7">
    <source>
        <dbReference type="Proteomes" id="UP000199377"/>
    </source>
</evidence>
<organism evidence="6 7">
    <name type="scientific">Albimonas pacifica</name>
    <dbReference type="NCBI Taxonomy" id="1114924"/>
    <lineage>
        <taxon>Bacteria</taxon>
        <taxon>Pseudomonadati</taxon>
        <taxon>Pseudomonadota</taxon>
        <taxon>Alphaproteobacteria</taxon>
        <taxon>Rhodobacterales</taxon>
        <taxon>Paracoccaceae</taxon>
        <taxon>Albimonas</taxon>
    </lineage>
</organism>
<keyword evidence="2 4" id="KW-0560">Oxidoreductase</keyword>
<keyword evidence="7" id="KW-1185">Reference proteome</keyword>
<sequence>MNVQSPLSAVRPVSDGVFLDNAWVPSLAGETLETFAPGDGRVLGRIAAGGAEDVDRAVRSARRAFEEGPWGRMSAYERGRILMRFSRMVEDQAEALALLESQDAGKPIRQARADIAACARYFEFYAGAADKLHGEAIPTIEGVLAVAERVPFGVTGHIIPWNYPAQMFGRSVGGSLAAGNACVLKPAEDACLSLLRMAQMLAEAGLPEGVLNVVPGLGRTAGAALAAHPGIDFVSFTGSPETGAQVQIAAAAHHAGCTLELGGKSPQILFEDADLDTVTPVILNAIIQNCGQTCSAGSRALVHESLADELGERLAAGFRALRAGPPEADMDLGPVISARQRARVDGFVERAEADGVTLAASGEISADAPAGGFYVRPRLFAPTPRDHALAREEVFGPVLALLTFRDEADAVAMANGTDYGLVAGVWSKDGARALRVARKIRAGQVFVNAYGAGGGIELPFGGMGKSGHGREKGFEGLREFTTLRTLVVKHG</sequence>
<dbReference type="PANTHER" id="PTHR11699">
    <property type="entry name" value="ALDEHYDE DEHYDROGENASE-RELATED"/>
    <property type="match status" value="1"/>
</dbReference>
<evidence type="ECO:0000256" key="4">
    <source>
        <dbReference type="RuleBase" id="RU003345"/>
    </source>
</evidence>
<dbReference type="GO" id="GO:0016620">
    <property type="term" value="F:oxidoreductase activity, acting on the aldehyde or oxo group of donors, NAD or NADP as acceptor"/>
    <property type="evidence" value="ECO:0007669"/>
    <property type="project" value="InterPro"/>
</dbReference>
<evidence type="ECO:0000256" key="1">
    <source>
        <dbReference type="ARBA" id="ARBA00009986"/>
    </source>
</evidence>
<feature type="domain" description="Aldehyde dehydrogenase" evidence="5">
    <location>
        <begin position="23"/>
        <end position="485"/>
    </location>
</feature>
<proteinExistence type="inferred from homology"/>
<dbReference type="InterPro" id="IPR029510">
    <property type="entry name" value="Ald_DH_CS_GLU"/>
</dbReference>
<dbReference type="InterPro" id="IPR016162">
    <property type="entry name" value="Ald_DH_N"/>
</dbReference>
<dbReference type="OrthoDB" id="9812625at2"/>
<dbReference type="RefSeq" id="WP_092858944.1">
    <property type="nucleotide sequence ID" value="NZ_FOQH01000003.1"/>
</dbReference>
<name>A0A1I3E2L0_9RHOB</name>
<dbReference type="EMBL" id="FOQH01000003">
    <property type="protein sequence ID" value="SFH93068.1"/>
    <property type="molecule type" value="Genomic_DNA"/>
</dbReference>
<reference evidence="6 7" key="1">
    <citation type="submission" date="2016-10" db="EMBL/GenBank/DDBJ databases">
        <authorList>
            <person name="de Groot N.N."/>
        </authorList>
    </citation>
    <scope>NUCLEOTIDE SEQUENCE [LARGE SCALE GENOMIC DNA]</scope>
    <source>
        <strain evidence="6 7">CGMCC 1.11030</strain>
    </source>
</reference>
<dbReference type="STRING" id="1114924.SAMN05216258_103143"/>
<dbReference type="FunFam" id="3.40.605.10:FF:000007">
    <property type="entry name" value="NAD/NADP-dependent betaine aldehyde dehydrogenase"/>
    <property type="match status" value="1"/>
</dbReference>
<gene>
    <name evidence="6" type="ORF">SAMN05216258_103143</name>
</gene>
<comment type="similarity">
    <text evidence="1 4">Belongs to the aldehyde dehydrogenase family.</text>
</comment>
<dbReference type="InterPro" id="IPR016163">
    <property type="entry name" value="Ald_DH_C"/>
</dbReference>
<evidence type="ECO:0000256" key="2">
    <source>
        <dbReference type="ARBA" id="ARBA00023002"/>
    </source>
</evidence>
<evidence type="ECO:0000256" key="3">
    <source>
        <dbReference type="PROSITE-ProRule" id="PRU10007"/>
    </source>
</evidence>
<evidence type="ECO:0000313" key="6">
    <source>
        <dbReference type="EMBL" id="SFH93068.1"/>
    </source>
</evidence>
<evidence type="ECO:0000259" key="5">
    <source>
        <dbReference type="Pfam" id="PF00171"/>
    </source>
</evidence>
<dbReference type="Proteomes" id="UP000199377">
    <property type="component" value="Unassembled WGS sequence"/>
</dbReference>
<feature type="active site" evidence="3">
    <location>
        <position position="260"/>
    </location>
</feature>
<dbReference type="AlphaFoldDB" id="A0A1I3E2L0"/>
<dbReference type="Pfam" id="PF00171">
    <property type="entry name" value="Aldedh"/>
    <property type="match status" value="1"/>
</dbReference>
<dbReference type="Gene3D" id="3.40.309.10">
    <property type="entry name" value="Aldehyde Dehydrogenase, Chain A, domain 2"/>
    <property type="match status" value="1"/>
</dbReference>
<dbReference type="SUPFAM" id="SSF53720">
    <property type="entry name" value="ALDH-like"/>
    <property type="match status" value="1"/>
</dbReference>
<dbReference type="InterPro" id="IPR015590">
    <property type="entry name" value="Aldehyde_DH_dom"/>
</dbReference>
<dbReference type="Gene3D" id="3.40.605.10">
    <property type="entry name" value="Aldehyde Dehydrogenase, Chain A, domain 1"/>
    <property type="match status" value="1"/>
</dbReference>